<dbReference type="GO" id="GO:0016020">
    <property type="term" value="C:membrane"/>
    <property type="evidence" value="ECO:0007669"/>
    <property type="project" value="InterPro"/>
</dbReference>
<comment type="caution">
    <text evidence="5">The sequence shown here is derived from an EMBL/GenBank/DDBJ whole genome shotgun (WGS) entry which is preliminary data.</text>
</comment>
<evidence type="ECO:0000256" key="4">
    <source>
        <dbReference type="SAM" id="SignalP"/>
    </source>
</evidence>
<organism evidence="5 6">
    <name type="scientific">Acinetobacter gerneri</name>
    <dbReference type="NCBI Taxonomy" id="202952"/>
    <lineage>
        <taxon>Bacteria</taxon>
        <taxon>Pseudomonadati</taxon>
        <taxon>Pseudomonadota</taxon>
        <taxon>Gammaproteobacteria</taxon>
        <taxon>Moraxellales</taxon>
        <taxon>Moraxellaceae</taxon>
        <taxon>Acinetobacter</taxon>
    </lineage>
</organism>
<dbReference type="GO" id="GO:0015288">
    <property type="term" value="F:porin activity"/>
    <property type="evidence" value="ECO:0007669"/>
    <property type="project" value="TreeGrafter"/>
</dbReference>
<protein>
    <submittedName>
        <fullName evidence="5">OprD family porin</fullName>
    </submittedName>
</protein>
<comment type="similarity">
    <text evidence="1">Belongs to the outer membrane porin (Opr) (TC 1.B.25) family.</text>
</comment>
<name>A0AAW8JJW1_9GAMM</name>
<dbReference type="RefSeq" id="WP_308956415.1">
    <property type="nucleotide sequence ID" value="NZ_JAVICY010000015.1"/>
</dbReference>
<proteinExistence type="inferred from homology"/>
<dbReference type="PANTHER" id="PTHR34596:SF2">
    <property type="entry name" value="CHITOPORIN"/>
    <property type="match status" value="1"/>
</dbReference>
<dbReference type="EMBL" id="JAVIDA010000012">
    <property type="protein sequence ID" value="MDQ9071856.1"/>
    <property type="molecule type" value="Genomic_DNA"/>
</dbReference>
<evidence type="ECO:0000313" key="5">
    <source>
        <dbReference type="EMBL" id="MDQ9071856.1"/>
    </source>
</evidence>
<keyword evidence="2" id="KW-0813">Transport</keyword>
<dbReference type="AlphaFoldDB" id="A0AAW8JJW1"/>
<dbReference type="Proteomes" id="UP001243195">
    <property type="component" value="Unassembled WGS sequence"/>
</dbReference>
<reference evidence="5" key="1">
    <citation type="submission" date="2023-08" db="EMBL/GenBank/DDBJ databases">
        <title>Emergence of clinically-relevant ST2 carbapenem-resistant Acinetobacter baumannii strains in hospital sewages in Zhejiang, East of China.</title>
        <authorList>
            <person name="Kaichao C."/>
            <person name="Zhang R."/>
        </authorList>
    </citation>
    <scope>NUCLEOTIDE SEQUENCE</scope>
    <source>
        <strain evidence="5">M-SY-60</strain>
    </source>
</reference>
<feature type="chain" id="PRO_5043342273" evidence="4">
    <location>
        <begin position="24"/>
        <end position="421"/>
    </location>
</feature>
<dbReference type="Pfam" id="PF03573">
    <property type="entry name" value="OprD"/>
    <property type="match status" value="1"/>
</dbReference>
<dbReference type="Gene3D" id="2.40.160.10">
    <property type="entry name" value="Porin"/>
    <property type="match status" value="1"/>
</dbReference>
<evidence type="ECO:0000256" key="2">
    <source>
        <dbReference type="ARBA" id="ARBA00022448"/>
    </source>
</evidence>
<dbReference type="PANTHER" id="PTHR34596">
    <property type="entry name" value="CHITOPORIN"/>
    <property type="match status" value="1"/>
</dbReference>
<dbReference type="InterPro" id="IPR023614">
    <property type="entry name" value="Porin_dom_sf"/>
</dbReference>
<feature type="signal peptide" evidence="4">
    <location>
        <begin position="1"/>
        <end position="23"/>
    </location>
</feature>
<sequence length="421" mass="47525">MRQIWLISTAVLSSSVISTSVSASDFIDKSSVELTTRNFYFDRDYQEQSTYPAAKDWTQGFILKANSGYTEGKVGLGLDILAMAGFKLYADDHDAGTGNLPRDATTNKAASSYGKVGVTAKAKVSETELKVGTLLPMNPVLVASPARLLPQTYEGISLQSKDLKNFDLQAAYIDKVKHRDSTNWENIKISGVNGRFKAAETDGLYYAGGFYNYSPALRLGLFYLNVNDLYDQATAGFSYKWDIDPRTKLSTYFHYYRSRDEGSAKAGVVDNDLYHAHLELKRDNHKFIFGTFQHHGDTAFPYLSGGETGLLIDTWPGEFLNAKEKVYSYRYEYDFKDYVPGLRFMTRYTRGSNIYAPNLGGTNLKEDELDFDLGYTVQTGWLKNLGLRARYAIYDNNMLSTANIKPVNETRINIDYTWKFK</sequence>
<evidence type="ECO:0000256" key="1">
    <source>
        <dbReference type="ARBA" id="ARBA00009075"/>
    </source>
</evidence>
<gene>
    <name evidence="5" type="ORF">RFH51_10340</name>
</gene>
<dbReference type="InterPro" id="IPR005318">
    <property type="entry name" value="OM_porin_bac"/>
</dbReference>
<evidence type="ECO:0000256" key="3">
    <source>
        <dbReference type="ARBA" id="ARBA00022729"/>
    </source>
</evidence>
<evidence type="ECO:0000313" key="6">
    <source>
        <dbReference type="Proteomes" id="UP001243195"/>
    </source>
</evidence>
<keyword evidence="3 4" id="KW-0732">Signal</keyword>
<accession>A0AAW8JJW1</accession>